<dbReference type="PANTHER" id="PTHR36710">
    <property type="entry name" value="PECTINESTERASE INHIBITOR-LIKE"/>
    <property type="match status" value="1"/>
</dbReference>
<dbReference type="InterPro" id="IPR035513">
    <property type="entry name" value="Invertase/methylesterase_inhib"/>
</dbReference>
<proteinExistence type="inferred from homology"/>
<sequence length="173" mass="18387">MPSSQTNVLCSLLFLACLFQQRCYLVEADQALINSVCEKTGKNNQFCHDCFKRDSRSPTEDIKGLALTSIDCGSTTAFDARAETASLAARSTDPTFKQKCNTCLGELDATFGDFGQAKTSAGAGNKVAATNSLNDALRKAADCLNLVGRGPVPKLATLQGFIDVAINVVNQIP</sequence>
<dbReference type="CDD" id="cd15797">
    <property type="entry name" value="PMEI"/>
    <property type="match status" value="1"/>
</dbReference>
<dbReference type="Pfam" id="PF04043">
    <property type="entry name" value="PMEI"/>
    <property type="match status" value="1"/>
</dbReference>
<evidence type="ECO:0000313" key="7">
    <source>
        <dbReference type="Proteomes" id="UP001161247"/>
    </source>
</evidence>
<evidence type="ECO:0000256" key="3">
    <source>
        <dbReference type="ARBA" id="ARBA00038471"/>
    </source>
</evidence>
<evidence type="ECO:0000256" key="2">
    <source>
        <dbReference type="ARBA" id="ARBA00023157"/>
    </source>
</evidence>
<dbReference type="PANTHER" id="PTHR36710:SF18">
    <property type="entry name" value="PECTINESTERASE INHIBITOR 5-RELATED"/>
    <property type="match status" value="1"/>
</dbReference>
<evidence type="ECO:0000256" key="4">
    <source>
        <dbReference type="SAM" id="SignalP"/>
    </source>
</evidence>
<gene>
    <name evidence="6" type="ORF">OLC1_LOCUS8869</name>
</gene>
<dbReference type="Gene3D" id="1.20.140.40">
    <property type="entry name" value="Invertase/pectin methylesterase inhibitor family protein"/>
    <property type="match status" value="1"/>
</dbReference>
<protein>
    <submittedName>
        <fullName evidence="6">OLC1v1035411C1</fullName>
    </submittedName>
</protein>
<feature type="domain" description="Pectinesterase inhibitor" evidence="5">
    <location>
        <begin position="32"/>
        <end position="147"/>
    </location>
</feature>
<feature type="signal peptide" evidence="4">
    <location>
        <begin position="1"/>
        <end position="28"/>
    </location>
</feature>
<dbReference type="InterPro" id="IPR034086">
    <property type="entry name" value="PMEI_plant"/>
</dbReference>
<keyword evidence="1 4" id="KW-0732">Signal</keyword>
<dbReference type="InterPro" id="IPR006501">
    <property type="entry name" value="Pectinesterase_inhib_dom"/>
</dbReference>
<dbReference type="EMBL" id="OX459120">
    <property type="protein sequence ID" value="CAI9098720.1"/>
    <property type="molecule type" value="Genomic_DNA"/>
</dbReference>
<evidence type="ECO:0000259" key="5">
    <source>
        <dbReference type="Pfam" id="PF04043"/>
    </source>
</evidence>
<dbReference type="InterPro" id="IPR052421">
    <property type="entry name" value="PCW_Enzyme_Inhibitor"/>
</dbReference>
<dbReference type="NCBIfam" id="TIGR01614">
    <property type="entry name" value="PME_inhib"/>
    <property type="match status" value="1"/>
</dbReference>
<reference evidence="6" key="1">
    <citation type="submission" date="2023-03" db="EMBL/GenBank/DDBJ databases">
        <authorList>
            <person name="Julca I."/>
        </authorList>
    </citation>
    <scope>NUCLEOTIDE SEQUENCE</scope>
</reference>
<feature type="chain" id="PRO_5043572597" evidence="4">
    <location>
        <begin position="29"/>
        <end position="173"/>
    </location>
</feature>
<organism evidence="6 7">
    <name type="scientific">Oldenlandia corymbosa var. corymbosa</name>
    <dbReference type="NCBI Taxonomy" id="529605"/>
    <lineage>
        <taxon>Eukaryota</taxon>
        <taxon>Viridiplantae</taxon>
        <taxon>Streptophyta</taxon>
        <taxon>Embryophyta</taxon>
        <taxon>Tracheophyta</taxon>
        <taxon>Spermatophyta</taxon>
        <taxon>Magnoliopsida</taxon>
        <taxon>eudicotyledons</taxon>
        <taxon>Gunneridae</taxon>
        <taxon>Pentapetalae</taxon>
        <taxon>asterids</taxon>
        <taxon>lamiids</taxon>
        <taxon>Gentianales</taxon>
        <taxon>Rubiaceae</taxon>
        <taxon>Rubioideae</taxon>
        <taxon>Spermacoceae</taxon>
        <taxon>Hedyotis-Oldenlandia complex</taxon>
        <taxon>Oldenlandia</taxon>
    </lineage>
</organism>
<dbReference type="AlphaFoldDB" id="A0AAV1CTM8"/>
<comment type="similarity">
    <text evidence="3">Belongs to the PMEI family.</text>
</comment>
<accession>A0AAV1CTM8</accession>
<keyword evidence="2" id="KW-1015">Disulfide bond</keyword>
<dbReference type="GO" id="GO:0046910">
    <property type="term" value="F:pectinesterase inhibitor activity"/>
    <property type="evidence" value="ECO:0007669"/>
    <property type="project" value="InterPro"/>
</dbReference>
<dbReference type="SUPFAM" id="SSF101148">
    <property type="entry name" value="Plant invertase/pectin methylesterase inhibitor"/>
    <property type="match status" value="1"/>
</dbReference>
<dbReference type="Proteomes" id="UP001161247">
    <property type="component" value="Chromosome 3"/>
</dbReference>
<evidence type="ECO:0000313" key="6">
    <source>
        <dbReference type="EMBL" id="CAI9098720.1"/>
    </source>
</evidence>
<name>A0AAV1CTM8_OLDCO</name>
<evidence type="ECO:0000256" key="1">
    <source>
        <dbReference type="ARBA" id="ARBA00022729"/>
    </source>
</evidence>
<keyword evidence="7" id="KW-1185">Reference proteome</keyword>